<keyword evidence="6 11" id="KW-0812">Transmembrane</keyword>
<name>A0AAE0LHE9_9CHLO</name>
<evidence type="ECO:0000256" key="3">
    <source>
        <dbReference type="ARBA" id="ARBA00010793"/>
    </source>
</evidence>
<organism evidence="12 13">
    <name type="scientific">Cymbomonas tetramitiformis</name>
    <dbReference type="NCBI Taxonomy" id="36881"/>
    <lineage>
        <taxon>Eukaryota</taxon>
        <taxon>Viridiplantae</taxon>
        <taxon>Chlorophyta</taxon>
        <taxon>Pyramimonadophyceae</taxon>
        <taxon>Pyramimonadales</taxon>
        <taxon>Pyramimonadaceae</taxon>
        <taxon>Cymbomonas</taxon>
    </lineage>
</organism>
<comment type="caution">
    <text evidence="12">The sequence shown here is derived from an EMBL/GenBank/DDBJ whole genome shotgun (WGS) entry which is preliminary data.</text>
</comment>
<dbReference type="GO" id="GO:0016020">
    <property type="term" value="C:membrane"/>
    <property type="evidence" value="ECO:0007669"/>
    <property type="project" value="UniProtKB-SubCell"/>
</dbReference>
<evidence type="ECO:0000313" key="12">
    <source>
        <dbReference type="EMBL" id="KAK3285302.1"/>
    </source>
</evidence>
<comment type="subcellular location">
    <subcellularLocation>
        <location evidence="1">Membrane</location>
        <topology evidence="1">Multi-pass membrane protein</topology>
    </subcellularLocation>
    <subcellularLocation>
        <location evidence="2">Plastid</location>
        <location evidence="2">Chloroplast</location>
    </subcellularLocation>
</comment>
<keyword evidence="5" id="KW-0934">Plastid</keyword>
<evidence type="ECO:0000256" key="9">
    <source>
        <dbReference type="ARBA" id="ARBA00023136"/>
    </source>
</evidence>
<dbReference type="PANTHER" id="PTHR31620">
    <property type="entry name" value="PROTEIN RETICULATA-RELATED 2, CHLOROPLASTIC-RELATED"/>
    <property type="match status" value="1"/>
</dbReference>
<accession>A0AAE0LHE9</accession>
<evidence type="ECO:0000256" key="4">
    <source>
        <dbReference type="ARBA" id="ARBA00022528"/>
    </source>
</evidence>
<gene>
    <name evidence="12" type="ORF">CYMTET_7092</name>
</gene>
<evidence type="ECO:0000256" key="6">
    <source>
        <dbReference type="ARBA" id="ARBA00022692"/>
    </source>
</evidence>
<dbReference type="Proteomes" id="UP001190700">
    <property type="component" value="Unassembled WGS sequence"/>
</dbReference>
<evidence type="ECO:0000256" key="11">
    <source>
        <dbReference type="SAM" id="Phobius"/>
    </source>
</evidence>
<dbReference type="Pfam" id="PF11891">
    <property type="entry name" value="RETICULATA-like"/>
    <property type="match status" value="2"/>
</dbReference>
<feature type="compositionally biased region" description="Basic and acidic residues" evidence="10">
    <location>
        <begin position="40"/>
        <end position="53"/>
    </location>
</feature>
<dbReference type="AlphaFoldDB" id="A0AAE0LHE9"/>
<comment type="similarity">
    <text evidence="3">Belongs to the RETICULATA family.</text>
</comment>
<keyword evidence="4" id="KW-0150">Chloroplast</keyword>
<dbReference type="InterPro" id="IPR021825">
    <property type="entry name" value="RETICULATA-related"/>
</dbReference>
<dbReference type="PANTHER" id="PTHR31620:SF8">
    <property type="entry name" value="PROTEIN RETICULATA-RELATED 4, CHLOROPLASTIC-LIKE"/>
    <property type="match status" value="1"/>
</dbReference>
<sequence>MGGSARLLGTRTAVRSYGTPLQFRGYMPRTGRGRGGKGSGGDKNDDECHPDRSEAEEFLRQEGYSIKSLPEDMQVALREGRMTKLDATRWLSLSTMPLFGALAVALPAFRDRMLGSPRFLFTLGLEEAIGCTAKMIAEVGSRGESFMAELDFVFSDIMLEIIGDFSLVWLLAPRRFFGPLPTTASAKILHSLPSHCLQIGNYAVWQRAATVAKSREPRGLHRHVVCTGSHVVCTGSHVVCAGVACVVDPLVGHGATVALVSMRPKQEGAKELAPVWQNSFTWASFMVISSNLRYQLVNSIEERGLEKFVPAGIVRNSTQFVLRFGNCFAGGLQWVWFARMAGLQ</sequence>
<keyword evidence="7" id="KW-0809">Transit peptide</keyword>
<evidence type="ECO:0000256" key="7">
    <source>
        <dbReference type="ARBA" id="ARBA00022946"/>
    </source>
</evidence>
<feature type="region of interest" description="Disordered" evidence="10">
    <location>
        <begin position="24"/>
        <end position="53"/>
    </location>
</feature>
<evidence type="ECO:0000313" key="13">
    <source>
        <dbReference type="Proteomes" id="UP001190700"/>
    </source>
</evidence>
<reference evidence="12 13" key="1">
    <citation type="journal article" date="2015" name="Genome Biol. Evol.">
        <title>Comparative Genomics of a Bacterivorous Green Alga Reveals Evolutionary Causalities and Consequences of Phago-Mixotrophic Mode of Nutrition.</title>
        <authorList>
            <person name="Burns J.A."/>
            <person name="Paasch A."/>
            <person name="Narechania A."/>
            <person name="Kim E."/>
        </authorList>
    </citation>
    <scope>NUCLEOTIDE SEQUENCE [LARGE SCALE GENOMIC DNA]</scope>
    <source>
        <strain evidence="12 13">PLY_AMNH</strain>
    </source>
</reference>
<evidence type="ECO:0000256" key="10">
    <source>
        <dbReference type="SAM" id="MobiDB-lite"/>
    </source>
</evidence>
<evidence type="ECO:0000256" key="5">
    <source>
        <dbReference type="ARBA" id="ARBA00022640"/>
    </source>
</evidence>
<keyword evidence="9 11" id="KW-0472">Membrane</keyword>
<protein>
    <submittedName>
        <fullName evidence="12">Uncharacterized protein</fullName>
    </submittedName>
</protein>
<evidence type="ECO:0000256" key="8">
    <source>
        <dbReference type="ARBA" id="ARBA00022989"/>
    </source>
</evidence>
<keyword evidence="13" id="KW-1185">Reference proteome</keyword>
<proteinExistence type="inferred from homology"/>
<dbReference type="GO" id="GO:0009507">
    <property type="term" value="C:chloroplast"/>
    <property type="evidence" value="ECO:0007669"/>
    <property type="project" value="UniProtKB-SubCell"/>
</dbReference>
<evidence type="ECO:0000256" key="2">
    <source>
        <dbReference type="ARBA" id="ARBA00004229"/>
    </source>
</evidence>
<keyword evidence="8 11" id="KW-1133">Transmembrane helix</keyword>
<feature type="transmembrane region" description="Helical" evidence="11">
    <location>
        <begin position="90"/>
        <end position="109"/>
    </location>
</feature>
<evidence type="ECO:0000256" key="1">
    <source>
        <dbReference type="ARBA" id="ARBA00004141"/>
    </source>
</evidence>
<dbReference type="EMBL" id="LGRX02001884">
    <property type="protein sequence ID" value="KAK3285302.1"/>
    <property type="molecule type" value="Genomic_DNA"/>
</dbReference>